<dbReference type="EMBL" id="AMZH03003891">
    <property type="protein sequence ID" value="RRT70831.1"/>
    <property type="molecule type" value="Genomic_DNA"/>
</dbReference>
<feature type="non-terminal residue" evidence="1">
    <location>
        <position position="1"/>
    </location>
</feature>
<protein>
    <submittedName>
        <fullName evidence="1">Uncharacterized protein</fullName>
    </submittedName>
</protein>
<organism evidence="1 2">
    <name type="scientific">Ensete ventricosum</name>
    <name type="common">Abyssinian banana</name>
    <name type="synonym">Musa ensete</name>
    <dbReference type="NCBI Taxonomy" id="4639"/>
    <lineage>
        <taxon>Eukaryota</taxon>
        <taxon>Viridiplantae</taxon>
        <taxon>Streptophyta</taxon>
        <taxon>Embryophyta</taxon>
        <taxon>Tracheophyta</taxon>
        <taxon>Spermatophyta</taxon>
        <taxon>Magnoliopsida</taxon>
        <taxon>Liliopsida</taxon>
        <taxon>Zingiberales</taxon>
        <taxon>Musaceae</taxon>
        <taxon>Ensete</taxon>
    </lineage>
</organism>
<proteinExistence type="predicted"/>
<name>A0A427A3Q2_ENSVE</name>
<gene>
    <name evidence="1" type="ORF">B296_00018295</name>
</gene>
<comment type="caution">
    <text evidence="1">The sequence shown here is derived from an EMBL/GenBank/DDBJ whole genome shotgun (WGS) entry which is preliminary data.</text>
</comment>
<dbReference type="AlphaFoldDB" id="A0A427A3Q2"/>
<dbReference type="Proteomes" id="UP000287651">
    <property type="component" value="Unassembled WGS sequence"/>
</dbReference>
<evidence type="ECO:0000313" key="1">
    <source>
        <dbReference type="EMBL" id="RRT70831.1"/>
    </source>
</evidence>
<sequence length="59" mass="6801">VTCADNHIHLLKMPTMEITKSIAGIKVCQMVWIHNSYIKSNDQLHQRTGWRCQSVGSYK</sequence>
<evidence type="ECO:0000313" key="2">
    <source>
        <dbReference type="Proteomes" id="UP000287651"/>
    </source>
</evidence>
<dbReference type="PANTHER" id="PTHR45176:SF1">
    <property type="entry name" value="TRANSDUCIN FAMILY PROTEIN _ WD-40 REPEAT FAMILY PROTEIN-RELATED"/>
    <property type="match status" value="1"/>
</dbReference>
<reference evidence="1 2" key="1">
    <citation type="journal article" date="2014" name="Agronomy (Basel)">
        <title>A Draft Genome Sequence for Ensete ventricosum, the Drought-Tolerant Tree Against Hunger.</title>
        <authorList>
            <person name="Harrison J."/>
            <person name="Moore K.A."/>
            <person name="Paszkiewicz K."/>
            <person name="Jones T."/>
            <person name="Grant M."/>
            <person name="Ambacheew D."/>
            <person name="Muzemil S."/>
            <person name="Studholme D.J."/>
        </authorList>
    </citation>
    <scope>NUCLEOTIDE SEQUENCE [LARGE SCALE GENOMIC DNA]</scope>
</reference>
<accession>A0A427A3Q2</accession>
<dbReference type="PANTHER" id="PTHR45176">
    <property type="entry name" value="TRANSDUCIN FAMILY PROTEIN / WD-40 REPEAT FAMILY PROTEIN-RELATED"/>
    <property type="match status" value="1"/>
</dbReference>